<dbReference type="PANTHER" id="PTHR43479">
    <property type="entry name" value="ACREF/ENVCD OPERON REPRESSOR-RELATED"/>
    <property type="match status" value="1"/>
</dbReference>
<proteinExistence type="predicted"/>
<dbReference type="SUPFAM" id="SSF48498">
    <property type="entry name" value="Tetracyclin repressor-like, C-terminal domain"/>
    <property type="match status" value="1"/>
</dbReference>
<name>A0A8J2UGE3_9BACT</name>
<protein>
    <submittedName>
        <fullName evidence="4">TetR family transcriptional regulator</fullName>
    </submittedName>
</protein>
<dbReference type="InterPro" id="IPR001647">
    <property type="entry name" value="HTH_TetR"/>
</dbReference>
<dbReference type="InterPro" id="IPR036271">
    <property type="entry name" value="Tet_transcr_reg_TetR-rel_C_sf"/>
</dbReference>
<sequence length="196" mass="22636">MAKIQSRRNSTKKEVIIEKASRLFREKGFGAASMRDLAEHVGVEAASLYNHIQSKSEILQTICFKVANEFISNLEVVEASLQPTLKKMETIIRLHIRMMLDQYEYVYIADHEWRHLPEPYLSNFLNQRRNYRKRLSDIIETGIAKGEMKAIDPYTAVLVILSAISGIDSWQRSRKSTNAETLESNMVKYLIEGLKK</sequence>
<dbReference type="InterPro" id="IPR050624">
    <property type="entry name" value="HTH-type_Tx_Regulator"/>
</dbReference>
<reference evidence="4" key="1">
    <citation type="journal article" date="2014" name="Int. J. Syst. Evol. Microbiol.">
        <title>Complete genome sequence of Corynebacterium casei LMG S-19264T (=DSM 44701T), isolated from a smear-ripened cheese.</title>
        <authorList>
            <consortium name="US DOE Joint Genome Institute (JGI-PGF)"/>
            <person name="Walter F."/>
            <person name="Albersmeier A."/>
            <person name="Kalinowski J."/>
            <person name="Ruckert C."/>
        </authorList>
    </citation>
    <scope>NUCLEOTIDE SEQUENCE</scope>
    <source>
        <strain evidence="4">CGMCC 1.15448</strain>
    </source>
</reference>
<organism evidence="4 5">
    <name type="scientific">Puia dinghuensis</name>
    <dbReference type="NCBI Taxonomy" id="1792502"/>
    <lineage>
        <taxon>Bacteria</taxon>
        <taxon>Pseudomonadati</taxon>
        <taxon>Bacteroidota</taxon>
        <taxon>Chitinophagia</taxon>
        <taxon>Chitinophagales</taxon>
        <taxon>Chitinophagaceae</taxon>
        <taxon>Puia</taxon>
    </lineage>
</organism>
<dbReference type="InterPro" id="IPR041490">
    <property type="entry name" value="KstR2_TetR_C"/>
</dbReference>
<dbReference type="PROSITE" id="PS50977">
    <property type="entry name" value="HTH_TETR_2"/>
    <property type="match status" value="1"/>
</dbReference>
<evidence type="ECO:0000313" key="5">
    <source>
        <dbReference type="Proteomes" id="UP000607559"/>
    </source>
</evidence>
<dbReference type="EMBL" id="BMJC01000004">
    <property type="protein sequence ID" value="GGB12189.1"/>
    <property type="molecule type" value="Genomic_DNA"/>
</dbReference>
<reference evidence="4" key="2">
    <citation type="submission" date="2020-09" db="EMBL/GenBank/DDBJ databases">
        <authorList>
            <person name="Sun Q."/>
            <person name="Zhou Y."/>
        </authorList>
    </citation>
    <scope>NUCLEOTIDE SEQUENCE</scope>
    <source>
        <strain evidence="4">CGMCC 1.15448</strain>
    </source>
</reference>
<dbReference type="PRINTS" id="PR00455">
    <property type="entry name" value="HTHTETR"/>
</dbReference>
<comment type="caution">
    <text evidence="4">The sequence shown here is derived from an EMBL/GenBank/DDBJ whole genome shotgun (WGS) entry which is preliminary data.</text>
</comment>
<feature type="domain" description="HTH tetR-type" evidence="3">
    <location>
        <begin position="10"/>
        <end position="70"/>
    </location>
</feature>
<evidence type="ECO:0000313" key="4">
    <source>
        <dbReference type="EMBL" id="GGB12189.1"/>
    </source>
</evidence>
<dbReference type="Proteomes" id="UP000607559">
    <property type="component" value="Unassembled WGS sequence"/>
</dbReference>
<dbReference type="AlphaFoldDB" id="A0A8J2UGE3"/>
<keyword evidence="5" id="KW-1185">Reference proteome</keyword>
<evidence type="ECO:0000256" key="2">
    <source>
        <dbReference type="PROSITE-ProRule" id="PRU00335"/>
    </source>
</evidence>
<evidence type="ECO:0000259" key="3">
    <source>
        <dbReference type="PROSITE" id="PS50977"/>
    </source>
</evidence>
<dbReference type="Pfam" id="PF17932">
    <property type="entry name" value="TetR_C_24"/>
    <property type="match status" value="1"/>
</dbReference>
<dbReference type="SUPFAM" id="SSF46689">
    <property type="entry name" value="Homeodomain-like"/>
    <property type="match status" value="1"/>
</dbReference>
<accession>A0A8J2UGE3</accession>
<dbReference type="InterPro" id="IPR009057">
    <property type="entry name" value="Homeodomain-like_sf"/>
</dbReference>
<gene>
    <name evidence="4" type="ORF">GCM10011511_39760</name>
</gene>
<keyword evidence="1 2" id="KW-0238">DNA-binding</keyword>
<evidence type="ECO:0000256" key="1">
    <source>
        <dbReference type="ARBA" id="ARBA00023125"/>
    </source>
</evidence>
<dbReference type="Gene3D" id="1.10.357.10">
    <property type="entry name" value="Tetracycline Repressor, domain 2"/>
    <property type="match status" value="1"/>
</dbReference>
<dbReference type="Pfam" id="PF00440">
    <property type="entry name" value="TetR_N"/>
    <property type="match status" value="1"/>
</dbReference>
<dbReference type="GO" id="GO:0003677">
    <property type="term" value="F:DNA binding"/>
    <property type="evidence" value="ECO:0007669"/>
    <property type="project" value="UniProtKB-UniRule"/>
</dbReference>
<dbReference type="RefSeq" id="WP_188934971.1">
    <property type="nucleotide sequence ID" value="NZ_BMJC01000004.1"/>
</dbReference>
<feature type="DNA-binding region" description="H-T-H motif" evidence="2">
    <location>
        <begin position="33"/>
        <end position="52"/>
    </location>
</feature>
<dbReference type="PANTHER" id="PTHR43479:SF11">
    <property type="entry name" value="ACREF_ENVCD OPERON REPRESSOR-RELATED"/>
    <property type="match status" value="1"/>
</dbReference>